<evidence type="ECO:0000313" key="10">
    <source>
        <dbReference type="EMBL" id="MBZ7988057.1"/>
    </source>
</evidence>
<dbReference type="PIRSF" id="PIRSF001399">
    <property type="entry name" value="DHquinase_II"/>
    <property type="match status" value="1"/>
</dbReference>
<dbReference type="GO" id="GO:0003855">
    <property type="term" value="F:3-dehydroquinate dehydratase activity"/>
    <property type="evidence" value="ECO:0007669"/>
    <property type="project" value="UniProtKB-EC"/>
</dbReference>
<dbReference type="CDD" id="cd00466">
    <property type="entry name" value="DHQase_II"/>
    <property type="match status" value="1"/>
</dbReference>
<dbReference type="InterPro" id="IPR001874">
    <property type="entry name" value="DHquinase_II"/>
</dbReference>
<sequence length="159" mass="17337">MKVMVIQGPNLNMLGQRDPRIYGTMTMAQIHEQMGYAAKESNVEIEFFQSNFEGEIIDKIQECVGTCNAIIINAGGYSHTSLAIADAISAAMMPVIEVHISNIYAREEIRQKSLLSPVCAGTITGFGPFGYHLALLSAIQMMQQQAALEQAAKANQQAK</sequence>
<evidence type="ECO:0000256" key="5">
    <source>
        <dbReference type="ARBA" id="ARBA00011193"/>
    </source>
</evidence>
<comment type="pathway">
    <text evidence="3 9">Metabolic intermediate biosynthesis; chorismate biosynthesis; chorismate from D-erythrose 4-phosphate and phosphoenolpyruvate: step 3/7.</text>
</comment>
<dbReference type="InterPro" id="IPR018509">
    <property type="entry name" value="DHquinase_II_CS"/>
</dbReference>
<dbReference type="NCBIfam" id="TIGR01088">
    <property type="entry name" value="aroQ"/>
    <property type="match status" value="1"/>
</dbReference>
<keyword evidence="7 9" id="KW-0028">Amino-acid biosynthesis</keyword>
<dbReference type="PANTHER" id="PTHR21272">
    <property type="entry name" value="CATABOLIC 3-DEHYDROQUINASE"/>
    <property type="match status" value="1"/>
</dbReference>
<dbReference type="Proteomes" id="UP000786183">
    <property type="component" value="Unassembled WGS sequence"/>
</dbReference>
<dbReference type="NCBIfam" id="NF003807">
    <property type="entry name" value="PRK05395.1-4"/>
    <property type="match status" value="1"/>
</dbReference>
<dbReference type="SUPFAM" id="SSF52304">
    <property type="entry name" value="Type II 3-dehydroquinate dehydratase"/>
    <property type="match status" value="1"/>
</dbReference>
<comment type="similarity">
    <text evidence="4 9">Belongs to the type-II 3-dehydroquinase family.</text>
</comment>
<keyword evidence="9" id="KW-0057">Aromatic amino acid biosynthesis</keyword>
<comment type="subunit">
    <text evidence="5 9">Homododecamer.</text>
</comment>
<name>A0ABS7WUQ0_9BACT</name>
<evidence type="ECO:0000256" key="8">
    <source>
        <dbReference type="ARBA" id="ARBA00023239"/>
    </source>
</evidence>
<evidence type="ECO:0000256" key="3">
    <source>
        <dbReference type="ARBA" id="ARBA00004902"/>
    </source>
</evidence>
<dbReference type="EMBL" id="JACGBB010000027">
    <property type="protein sequence ID" value="MBZ7988057.1"/>
    <property type="molecule type" value="Genomic_DNA"/>
</dbReference>
<gene>
    <name evidence="9 10" type="primary">aroQ</name>
    <name evidence="10" type="ORF">AVCANL283_08125</name>
</gene>
<feature type="active site" description="Proton donor" evidence="9">
    <location>
        <position position="99"/>
    </location>
</feature>
<keyword evidence="11" id="KW-1185">Reference proteome</keyword>
<evidence type="ECO:0000256" key="6">
    <source>
        <dbReference type="ARBA" id="ARBA00012060"/>
    </source>
</evidence>
<comment type="function">
    <text evidence="2 9">Catalyzes a trans-dehydration via an enolate intermediate.</text>
</comment>
<feature type="binding site" evidence="9">
    <location>
        <position position="110"/>
    </location>
    <ligand>
        <name>substrate</name>
    </ligand>
</feature>
<feature type="binding site" evidence="9">
    <location>
        <position position="73"/>
    </location>
    <ligand>
        <name>substrate</name>
    </ligand>
</feature>
<dbReference type="PANTHER" id="PTHR21272:SF3">
    <property type="entry name" value="CATABOLIC 3-DEHYDROQUINASE"/>
    <property type="match status" value="1"/>
</dbReference>
<dbReference type="RefSeq" id="WP_172232765.1">
    <property type="nucleotide sequence ID" value="NZ_CP035946.1"/>
</dbReference>
<dbReference type="Gene3D" id="3.40.50.9100">
    <property type="entry name" value="Dehydroquinase, class II"/>
    <property type="match status" value="1"/>
</dbReference>
<protein>
    <recommendedName>
        <fullName evidence="6 9">3-dehydroquinate dehydratase</fullName>
        <shortName evidence="9">3-dehydroquinase</shortName>
        <ecNumber evidence="6 9">4.2.1.10</ecNumber>
    </recommendedName>
    <alternativeName>
        <fullName evidence="9">Type II DHQase</fullName>
    </alternativeName>
</protein>
<feature type="site" description="Transition state stabilizer" evidence="9">
    <location>
        <position position="17"/>
    </location>
</feature>
<dbReference type="EC" id="4.2.1.10" evidence="6 9"/>
<evidence type="ECO:0000256" key="2">
    <source>
        <dbReference type="ARBA" id="ARBA00003924"/>
    </source>
</evidence>
<evidence type="ECO:0000313" key="11">
    <source>
        <dbReference type="Proteomes" id="UP000786183"/>
    </source>
</evidence>
<feature type="binding site" evidence="9">
    <location>
        <position position="79"/>
    </location>
    <ligand>
        <name>substrate</name>
    </ligand>
</feature>
<reference evidence="10 11" key="1">
    <citation type="submission" date="2020-07" db="EMBL/GenBank/DDBJ databases">
        <title>Transfer of Campylobacter canadensis to the novel genus Avispirillum gen. nov., that also includes two novel species recovered from migratory waterfowl: Avispirillum anseris sp. nov. and Avispirillum brantae sp. nov.</title>
        <authorList>
            <person name="Miller W.G."/>
            <person name="Chapman M.H."/>
            <person name="Yee E."/>
            <person name="Inglis G.D."/>
        </authorList>
    </citation>
    <scope>NUCLEOTIDE SEQUENCE [LARGE SCALE GENOMIC DNA]</scope>
    <source>
        <strain evidence="10 11">L283</strain>
    </source>
</reference>
<feature type="binding site" evidence="9">
    <location>
        <position position="86"/>
    </location>
    <ligand>
        <name>substrate</name>
    </ligand>
</feature>
<evidence type="ECO:0000256" key="7">
    <source>
        <dbReference type="ARBA" id="ARBA00022605"/>
    </source>
</evidence>
<evidence type="ECO:0000256" key="1">
    <source>
        <dbReference type="ARBA" id="ARBA00001864"/>
    </source>
</evidence>
<evidence type="ECO:0000256" key="9">
    <source>
        <dbReference type="HAMAP-Rule" id="MF_00169"/>
    </source>
</evidence>
<dbReference type="Pfam" id="PF01220">
    <property type="entry name" value="DHquinase_II"/>
    <property type="match status" value="1"/>
</dbReference>
<comment type="catalytic activity">
    <reaction evidence="1 9">
        <text>3-dehydroquinate = 3-dehydroshikimate + H2O</text>
        <dbReference type="Rhea" id="RHEA:21096"/>
        <dbReference type="ChEBI" id="CHEBI:15377"/>
        <dbReference type="ChEBI" id="CHEBI:16630"/>
        <dbReference type="ChEBI" id="CHEBI:32364"/>
        <dbReference type="EC" id="4.2.1.10"/>
    </reaction>
</comment>
<dbReference type="NCBIfam" id="NF003805">
    <property type="entry name" value="PRK05395.1-2"/>
    <property type="match status" value="1"/>
</dbReference>
<dbReference type="NCBIfam" id="NF003806">
    <property type="entry name" value="PRK05395.1-3"/>
    <property type="match status" value="1"/>
</dbReference>
<evidence type="ECO:0000256" key="4">
    <source>
        <dbReference type="ARBA" id="ARBA00011037"/>
    </source>
</evidence>
<feature type="active site" description="Proton acceptor" evidence="9">
    <location>
        <position position="22"/>
    </location>
</feature>
<comment type="caution">
    <text evidence="10">The sequence shown here is derived from an EMBL/GenBank/DDBJ whole genome shotgun (WGS) entry which is preliminary data.</text>
</comment>
<feature type="binding site" evidence="9">
    <location>
        <begin position="100"/>
        <end position="101"/>
    </location>
    <ligand>
        <name>substrate</name>
    </ligand>
</feature>
<dbReference type="InterPro" id="IPR036441">
    <property type="entry name" value="DHquinase_II_sf"/>
</dbReference>
<accession>A0ABS7WUQ0</accession>
<dbReference type="HAMAP" id="MF_00169">
    <property type="entry name" value="AroQ"/>
    <property type="match status" value="1"/>
</dbReference>
<organism evidence="10 11">
    <name type="scientific">Campylobacter canadensis</name>
    <dbReference type="NCBI Taxonomy" id="449520"/>
    <lineage>
        <taxon>Bacteria</taxon>
        <taxon>Pseudomonadati</taxon>
        <taxon>Campylobacterota</taxon>
        <taxon>Epsilonproteobacteria</taxon>
        <taxon>Campylobacterales</taxon>
        <taxon>Campylobacteraceae</taxon>
        <taxon>Campylobacter</taxon>
    </lineage>
</organism>
<dbReference type="PROSITE" id="PS01029">
    <property type="entry name" value="DEHYDROQUINASE_II"/>
    <property type="match status" value="1"/>
</dbReference>
<keyword evidence="8 9" id="KW-0456">Lyase</keyword>
<proteinExistence type="inferred from homology"/>